<dbReference type="InterPro" id="IPR000960">
    <property type="entry name" value="Flavin_mOase"/>
</dbReference>
<sequence length="612" mass="69533">MANDSMSSSRPTKVIVIGAGWSGLVAAKTYLQFVSSPNNPNSHQIDITILDNSPNTGGVWSTPRLYPGLLAHSPNGLYEYSDFSMVDAEHPDYDLIPGPQVQTYLEAYAKHFNVYDKIRFGVTVKHVHRRPNAEAETRWDVETSTGETLTCDKLIVASGLYSKPHLPDVAFSSVYQGISIHSKFLGQMHEQIARDSKIKDIIVVGGCKSAIEAINVFLDASPSKRIHWVVRPSDHGVPIAALNPHFRPNLIAMSNTRLFSIFSPSAFVTSGFWYSFLQSGQWLLGTLILYLFWFLMTFVVKIQVGYGRSRNGKLIEPEGSTFFPYVSYISVMVKDCNFLKVLHADDPERLEVRRAKPLELRNDSMLVQEKVDMGWQGWYMRKTEIKADAIIWCTGWQPSLEFFDDKEKVRLGLPHPVSEVDMHMEKQWAKATRESAAEMENRFPYLMSFAQKRKNTPSPTQPITTPFRLYNQIIPVTCLGSSNTPPDKSIVFTSFTTSSQTAILSELGALYAITWLEDLFPPNKVPNQSTAIKIISEIQSWRSLRYGPRGTRDPEIIMEIQGYFDKLCKDLGLQPDRKRRQGKGLFREWLEPYRASDYKDMIEEFLRGHITS</sequence>
<dbReference type="AlphaFoldDB" id="A0A0G2FWW9"/>
<keyword evidence="7" id="KW-0503">Monooxygenase</keyword>
<keyword evidence="5" id="KW-0560">Oxidoreductase</keyword>
<keyword evidence="6" id="KW-1133">Transmembrane helix</keyword>
<gene>
    <name evidence="7" type="ORF">UCRPC4_g05965</name>
</gene>
<dbReference type="PRINTS" id="PR00370">
    <property type="entry name" value="FMOXYGENASE"/>
</dbReference>
<keyword evidence="8" id="KW-1185">Reference proteome</keyword>
<dbReference type="InterPro" id="IPR020946">
    <property type="entry name" value="Flavin_mOase-like"/>
</dbReference>
<evidence type="ECO:0000256" key="2">
    <source>
        <dbReference type="ARBA" id="ARBA00022630"/>
    </source>
</evidence>
<dbReference type="GO" id="GO:0004499">
    <property type="term" value="F:N,N-dimethylaniline monooxygenase activity"/>
    <property type="evidence" value="ECO:0007669"/>
    <property type="project" value="InterPro"/>
</dbReference>
<evidence type="ECO:0000313" key="8">
    <source>
        <dbReference type="Proteomes" id="UP000053317"/>
    </source>
</evidence>
<keyword evidence="2" id="KW-0285">Flavoprotein</keyword>
<organism evidence="7 8">
    <name type="scientific">Phaeomoniella chlamydospora</name>
    <name type="common">Phaeoacremonium chlamydosporum</name>
    <dbReference type="NCBI Taxonomy" id="158046"/>
    <lineage>
        <taxon>Eukaryota</taxon>
        <taxon>Fungi</taxon>
        <taxon>Dikarya</taxon>
        <taxon>Ascomycota</taxon>
        <taxon>Pezizomycotina</taxon>
        <taxon>Eurotiomycetes</taxon>
        <taxon>Chaetothyriomycetidae</taxon>
        <taxon>Phaeomoniellales</taxon>
        <taxon>Phaeomoniellaceae</taxon>
        <taxon>Phaeomoniella</taxon>
    </lineage>
</organism>
<dbReference type="SUPFAM" id="SSF51905">
    <property type="entry name" value="FAD/NAD(P)-binding domain"/>
    <property type="match status" value="1"/>
</dbReference>
<accession>A0A0G2FWW9</accession>
<evidence type="ECO:0000256" key="1">
    <source>
        <dbReference type="ARBA" id="ARBA00009183"/>
    </source>
</evidence>
<evidence type="ECO:0000256" key="3">
    <source>
        <dbReference type="ARBA" id="ARBA00022827"/>
    </source>
</evidence>
<dbReference type="Gene3D" id="3.50.50.60">
    <property type="entry name" value="FAD/NAD(P)-binding domain"/>
    <property type="match status" value="1"/>
</dbReference>
<comment type="caution">
    <text evidence="7">The sequence shown here is derived from an EMBL/GenBank/DDBJ whole genome shotgun (WGS) entry which is preliminary data.</text>
</comment>
<proteinExistence type="inferred from homology"/>
<evidence type="ECO:0000256" key="6">
    <source>
        <dbReference type="SAM" id="Phobius"/>
    </source>
</evidence>
<reference evidence="7 8" key="2">
    <citation type="submission" date="2015-05" db="EMBL/GenBank/DDBJ databases">
        <authorList>
            <person name="Morales-Cruz A."/>
            <person name="Amrine K.C."/>
            <person name="Cantu D."/>
        </authorList>
    </citation>
    <scope>NUCLEOTIDE SEQUENCE [LARGE SCALE GENOMIC DNA]</scope>
    <source>
        <strain evidence="7">UCRPC4</strain>
    </source>
</reference>
<dbReference type="Proteomes" id="UP000053317">
    <property type="component" value="Unassembled WGS sequence"/>
</dbReference>
<dbReference type="InterPro" id="IPR036188">
    <property type="entry name" value="FAD/NAD-bd_sf"/>
</dbReference>
<keyword evidence="6" id="KW-0472">Membrane</keyword>
<evidence type="ECO:0000256" key="4">
    <source>
        <dbReference type="ARBA" id="ARBA00022857"/>
    </source>
</evidence>
<dbReference type="InterPro" id="IPR050346">
    <property type="entry name" value="FMO-like"/>
</dbReference>
<dbReference type="GO" id="GO:0050660">
    <property type="term" value="F:flavin adenine dinucleotide binding"/>
    <property type="evidence" value="ECO:0007669"/>
    <property type="project" value="InterPro"/>
</dbReference>
<dbReference type="Pfam" id="PF00743">
    <property type="entry name" value="FMO-like"/>
    <property type="match status" value="1"/>
</dbReference>
<dbReference type="GO" id="GO:0050661">
    <property type="term" value="F:NADP binding"/>
    <property type="evidence" value="ECO:0007669"/>
    <property type="project" value="InterPro"/>
</dbReference>
<comment type="similarity">
    <text evidence="1">Belongs to the FMO family.</text>
</comment>
<feature type="transmembrane region" description="Helical" evidence="6">
    <location>
        <begin position="282"/>
        <end position="300"/>
    </location>
</feature>
<dbReference type="OrthoDB" id="2915840at2759"/>
<name>A0A0G2FWW9_PHACM</name>
<feature type="transmembrane region" description="Helical" evidence="6">
    <location>
        <begin position="258"/>
        <end position="276"/>
    </location>
</feature>
<protein>
    <submittedName>
        <fullName evidence="7">Putative flavin-binding monooxygenase-like family protein</fullName>
    </submittedName>
</protein>
<dbReference type="PANTHER" id="PTHR23023">
    <property type="entry name" value="DIMETHYLANILINE MONOOXYGENASE"/>
    <property type="match status" value="1"/>
</dbReference>
<keyword evidence="4" id="KW-0521">NADP</keyword>
<keyword evidence="6" id="KW-0812">Transmembrane</keyword>
<keyword evidence="3" id="KW-0274">FAD</keyword>
<reference evidence="7 8" key="1">
    <citation type="submission" date="2015-05" db="EMBL/GenBank/DDBJ databases">
        <title>Distinctive expansion of gene families associated with plant cell wall degradation and secondary metabolism in the genomes of grapevine trunk pathogens.</title>
        <authorList>
            <person name="Lawrence D.P."/>
            <person name="Travadon R."/>
            <person name="Rolshausen P.E."/>
            <person name="Baumgartner K."/>
        </authorList>
    </citation>
    <scope>NUCLEOTIDE SEQUENCE [LARGE SCALE GENOMIC DNA]</scope>
    <source>
        <strain evidence="7">UCRPC4</strain>
    </source>
</reference>
<dbReference type="EMBL" id="LCWF01000163">
    <property type="protein sequence ID" value="KKY16303.1"/>
    <property type="molecule type" value="Genomic_DNA"/>
</dbReference>
<evidence type="ECO:0000313" key="7">
    <source>
        <dbReference type="EMBL" id="KKY16303.1"/>
    </source>
</evidence>
<evidence type="ECO:0000256" key="5">
    <source>
        <dbReference type="ARBA" id="ARBA00023002"/>
    </source>
</evidence>